<organism evidence="2 3">
    <name type="scientific">Rhodofomes roseus</name>
    <dbReference type="NCBI Taxonomy" id="34475"/>
    <lineage>
        <taxon>Eukaryota</taxon>
        <taxon>Fungi</taxon>
        <taxon>Dikarya</taxon>
        <taxon>Basidiomycota</taxon>
        <taxon>Agaricomycotina</taxon>
        <taxon>Agaricomycetes</taxon>
        <taxon>Polyporales</taxon>
        <taxon>Rhodofomes</taxon>
    </lineage>
</organism>
<evidence type="ECO:0000313" key="3">
    <source>
        <dbReference type="Proteomes" id="UP000298390"/>
    </source>
</evidence>
<accession>A0A4Y9YJS4</accession>
<sequence>MSDLHFARGVDAFGASWNDDEDTDIDEDEFEDDGGLEVEMTRMDIETAEIASAEA</sequence>
<evidence type="ECO:0000256" key="1">
    <source>
        <dbReference type="SAM" id="MobiDB-lite"/>
    </source>
</evidence>
<reference evidence="2 3" key="1">
    <citation type="submission" date="2019-01" db="EMBL/GenBank/DDBJ databases">
        <title>Genome sequencing of the rare red list fungi Fomitopsis rosea.</title>
        <authorList>
            <person name="Buettner E."/>
            <person name="Kellner H."/>
        </authorList>
    </citation>
    <scope>NUCLEOTIDE SEQUENCE [LARGE SCALE GENOMIC DNA]</scope>
    <source>
        <strain evidence="2 3">DSM 105464</strain>
    </source>
</reference>
<comment type="caution">
    <text evidence="2">The sequence shown here is derived from an EMBL/GenBank/DDBJ whole genome shotgun (WGS) entry which is preliminary data.</text>
</comment>
<dbReference type="AlphaFoldDB" id="A0A4Y9YJS4"/>
<gene>
    <name evidence="2" type="ORF">EVJ58_g4344</name>
</gene>
<feature type="compositionally biased region" description="Acidic residues" evidence="1">
    <location>
        <begin position="18"/>
        <end position="35"/>
    </location>
</feature>
<evidence type="ECO:0000313" key="2">
    <source>
        <dbReference type="EMBL" id="TFY61701.1"/>
    </source>
</evidence>
<dbReference type="EMBL" id="SEKV01000197">
    <property type="protein sequence ID" value="TFY61701.1"/>
    <property type="molecule type" value="Genomic_DNA"/>
</dbReference>
<proteinExistence type="predicted"/>
<name>A0A4Y9YJS4_9APHY</name>
<feature type="region of interest" description="Disordered" evidence="1">
    <location>
        <begin position="15"/>
        <end position="35"/>
    </location>
</feature>
<dbReference type="Proteomes" id="UP000298390">
    <property type="component" value="Unassembled WGS sequence"/>
</dbReference>
<protein>
    <submittedName>
        <fullName evidence="2">Uncharacterized protein</fullName>
    </submittedName>
</protein>